<dbReference type="PANTHER" id="PTHR33885:SF3">
    <property type="entry name" value="PHAGE SHOCK PROTEIN C"/>
    <property type="match status" value="1"/>
</dbReference>
<sequence length="131" mass="14666">MKKFRRKSKGKMLGGVCAGLADYFNVDVSLVRLAMVLLALADGIGILFYILAWIIVPEEDVEEKKPEEGKAEQEGNKNVELIGGIFLVLLGVYFLVKNYLGLFIPFSKIWPVFVIILGIWIIVKGFSKKES</sequence>
<feature type="transmembrane region" description="Helical" evidence="6">
    <location>
        <begin position="78"/>
        <end position="96"/>
    </location>
</feature>
<keyword evidence="3 6" id="KW-0812">Transmembrane</keyword>
<dbReference type="PANTHER" id="PTHR33885">
    <property type="entry name" value="PHAGE SHOCK PROTEIN C"/>
    <property type="match status" value="1"/>
</dbReference>
<proteinExistence type="predicted"/>
<protein>
    <submittedName>
        <fullName evidence="8">PspC domain-containing protein</fullName>
    </submittedName>
</protein>
<dbReference type="InterPro" id="IPR052027">
    <property type="entry name" value="PspC"/>
</dbReference>
<evidence type="ECO:0000256" key="5">
    <source>
        <dbReference type="ARBA" id="ARBA00023136"/>
    </source>
</evidence>
<keyword evidence="5 6" id="KW-0472">Membrane</keyword>
<evidence type="ECO:0000256" key="2">
    <source>
        <dbReference type="ARBA" id="ARBA00022475"/>
    </source>
</evidence>
<feature type="transmembrane region" description="Helical" evidence="6">
    <location>
        <begin position="102"/>
        <end position="123"/>
    </location>
</feature>
<feature type="domain" description="Phage shock protein PspC N-terminal" evidence="7">
    <location>
        <begin position="2"/>
        <end position="59"/>
    </location>
</feature>
<dbReference type="AlphaFoldDB" id="A0A7V3ZXE8"/>
<evidence type="ECO:0000256" key="6">
    <source>
        <dbReference type="SAM" id="Phobius"/>
    </source>
</evidence>
<evidence type="ECO:0000256" key="3">
    <source>
        <dbReference type="ARBA" id="ARBA00022692"/>
    </source>
</evidence>
<reference evidence="8" key="1">
    <citation type="journal article" date="2020" name="mSystems">
        <title>Genome- and Community-Level Interaction Insights into Carbon Utilization and Element Cycling Functions of Hydrothermarchaeota in Hydrothermal Sediment.</title>
        <authorList>
            <person name="Zhou Z."/>
            <person name="Liu Y."/>
            <person name="Xu W."/>
            <person name="Pan J."/>
            <person name="Luo Z.H."/>
            <person name="Li M."/>
        </authorList>
    </citation>
    <scope>NUCLEOTIDE SEQUENCE [LARGE SCALE GENOMIC DNA]</scope>
    <source>
        <strain evidence="8">SpSt-69</strain>
    </source>
</reference>
<dbReference type="EMBL" id="DTDJ01000025">
    <property type="protein sequence ID" value="HGL17359.1"/>
    <property type="molecule type" value="Genomic_DNA"/>
</dbReference>
<accession>A0A7V3ZXE8</accession>
<evidence type="ECO:0000259" key="7">
    <source>
        <dbReference type="Pfam" id="PF04024"/>
    </source>
</evidence>
<dbReference type="Pfam" id="PF04024">
    <property type="entry name" value="PspC"/>
    <property type="match status" value="1"/>
</dbReference>
<evidence type="ECO:0000256" key="1">
    <source>
        <dbReference type="ARBA" id="ARBA00004162"/>
    </source>
</evidence>
<name>A0A7V3ZXE8_UNCW3</name>
<evidence type="ECO:0000256" key="4">
    <source>
        <dbReference type="ARBA" id="ARBA00022989"/>
    </source>
</evidence>
<dbReference type="InterPro" id="IPR007168">
    <property type="entry name" value="Phageshock_PspC_N"/>
</dbReference>
<organism evidence="8">
    <name type="scientific">candidate division WOR-3 bacterium</name>
    <dbReference type="NCBI Taxonomy" id="2052148"/>
    <lineage>
        <taxon>Bacteria</taxon>
        <taxon>Bacteria division WOR-3</taxon>
    </lineage>
</organism>
<keyword evidence="4 6" id="KW-1133">Transmembrane helix</keyword>
<dbReference type="GO" id="GO:0005886">
    <property type="term" value="C:plasma membrane"/>
    <property type="evidence" value="ECO:0007669"/>
    <property type="project" value="UniProtKB-SubCell"/>
</dbReference>
<evidence type="ECO:0000313" key="8">
    <source>
        <dbReference type="EMBL" id="HGL17359.1"/>
    </source>
</evidence>
<feature type="transmembrane region" description="Helical" evidence="6">
    <location>
        <begin position="36"/>
        <end position="57"/>
    </location>
</feature>
<comment type="subcellular location">
    <subcellularLocation>
        <location evidence="1">Cell membrane</location>
        <topology evidence="1">Single-pass membrane protein</topology>
    </subcellularLocation>
</comment>
<comment type="caution">
    <text evidence="8">The sequence shown here is derived from an EMBL/GenBank/DDBJ whole genome shotgun (WGS) entry which is preliminary data.</text>
</comment>
<keyword evidence="2" id="KW-1003">Cell membrane</keyword>
<gene>
    <name evidence="8" type="ORF">ENU66_03365</name>
</gene>